<dbReference type="RefSeq" id="WP_245128658.1">
    <property type="nucleotide sequence ID" value="NZ_JALJEJ010000002.1"/>
</dbReference>
<dbReference type="Proteomes" id="UP001139450">
    <property type="component" value="Unassembled WGS sequence"/>
</dbReference>
<evidence type="ECO:0000313" key="3">
    <source>
        <dbReference type="Proteomes" id="UP001139450"/>
    </source>
</evidence>
<feature type="chain" id="PRO_5040846453" evidence="1">
    <location>
        <begin position="20"/>
        <end position="71"/>
    </location>
</feature>
<proteinExistence type="predicted"/>
<gene>
    <name evidence="2" type="ORF">MUY27_03825</name>
</gene>
<evidence type="ECO:0000256" key="1">
    <source>
        <dbReference type="SAM" id="SignalP"/>
    </source>
</evidence>
<name>A0A9X1X063_9SPHI</name>
<keyword evidence="1" id="KW-0732">Signal</keyword>
<evidence type="ECO:0000313" key="2">
    <source>
        <dbReference type="EMBL" id="MCJ8208822.1"/>
    </source>
</evidence>
<accession>A0A9X1X063</accession>
<protein>
    <submittedName>
        <fullName evidence="2">Uncharacterized protein</fullName>
    </submittedName>
</protein>
<organism evidence="2 3">
    <name type="scientific">Mucilaginibacter straminoryzae</name>
    <dbReference type="NCBI Taxonomy" id="2932774"/>
    <lineage>
        <taxon>Bacteria</taxon>
        <taxon>Pseudomonadati</taxon>
        <taxon>Bacteroidota</taxon>
        <taxon>Sphingobacteriia</taxon>
        <taxon>Sphingobacteriales</taxon>
        <taxon>Sphingobacteriaceae</taxon>
        <taxon>Mucilaginibacter</taxon>
    </lineage>
</organism>
<dbReference type="EMBL" id="JALJEJ010000002">
    <property type="protein sequence ID" value="MCJ8208822.1"/>
    <property type="molecule type" value="Genomic_DNA"/>
</dbReference>
<dbReference type="AlphaFoldDB" id="A0A9X1X063"/>
<keyword evidence="3" id="KW-1185">Reference proteome</keyword>
<reference evidence="2" key="1">
    <citation type="submission" date="2022-04" db="EMBL/GenBank/DDBJ databases">
        <title>Mucilaginibacter sp. RS28 isolated from freshwater.</title>
        <authorList>
            <person name="Ko S.-R."/>
        </authorList>
    </citation>
    <scope>NUCLEOTIDE SEQUENCE</scope>
    <source>
        <strain evidence="2">RS28</strain>
    </source>
</reference>
<comment type="caution">
    <text evidence="2">The sequence shown here is derived from an EMBL/GenBank/DDBJ whole genome shotgun (WGS) entry which is preliminary data.</text>
</comment>
<sequence>MKKIILSLVIALLATAAEAQVRVVVRRPVRHVVIARPVVAVRPAVVRSAIVRPTPVAVVRPVVRRRVVVLH</sequence>
<feature type="signal peptide" evidence="1">
    <location>
        <begin position="1"/>
        <end position="19"/>
    </location>
</feature>